<sequence length="50" mass="5644">MKAFEFCTSLNIHKNGGNPMKSTAKGLLGKYIANPLIYEEDFEVLQKPKK</sequence>
<proteinExistence type="predicted"/>
<name>A0A1G7Q5Q0_THETY</name>
<protein>
    <submittedName>
        <fullName evidence="1">Uncharacterized protein</fullName>
    </submittedName>
</protein>
<evidence type="ECO:0000313" key="2">
    <source>
        <dbReference type="Proteomes" id="UP000183404"/>
    </source>
</evidence>
<gene>
    <name evidence="1" type="ORF">SAMN04244560_01481</name>
</gene>
<reference evidence="1 2" key="1">
    <citation type="submission" date="2016-10" db="EMBL/GenBank/DDBJ databases">
        <authorList>
            <person name="de Groot N.N."/>
        </authorList>
    </citation>
    <scope>NUCLEOTIDE SEQUENCE [LARGE SCALE GENOMIC DNA]</scope>
    <source>
        <strain evidence="1 2">DSM 569</strain>
    </source>
</reference>
<evidence type="ECO:0000313" key="1">
    <source>
        <dbReference type="EMBL" id="SDF92930.1"/>
    </source>
</evidence>
<organism evidence="1 2">
    <name type="scientific">Thermoanaerobacter thermohydrosulfuricus</name>
    <name type="common">Clostridium thermohydrosulfuricum</name>
    <dbReference type="NCBI Taxonomy" id="1516"/>
    <lineage>
        <taxon>Bacteria</taxon>
        <taxon>Bacillati</taxon>
        <taxon>Bacillota</taxon>
        <taxon>Clostridia</taxon>
        <taxon>Thermoanaerobacterales</taxon>
        <taxon>Thermoanaerobacteraceae</taxon>
        <taxon>Thermoanaerobacter</taxon>
    </lineage>
</organism>
<dbReference type="EMBL" id="FNBS01000032">
    <property type="protein sequence ID" value="SDF92930.1"/>
    <property type="molecule type" value="Genomic_DNA"/>
</dbReference>
<accession>A0A1G7Q5Q0</accession>
<dbReference type="Proteomes" id="UP000183404">
    <property type="component" value="Unassembled WGS sequence"/>
</dbReference>
<dbReference type="AlphaFoldDB" id="A0A1G7Q5Q0"/>